<dbReference type="SMART" id="SM00248">
    <property type="entry name" value="ANK"/>
    <property type="match status" value="2"/>
</dbReference>
<evidence type="ECO:0000256" key="1">
    <source>
        <dbReference type="ARBA" id="ARBA00022737"/>
    </source>
</evidence>
<sequence length="231" mass="24779">MAFVTLTAPVGTHRFPPQNRPLRLARGPRCAPAPSRSRGGVARIVATDSAAAKGKGATAGATPVSTQYDPTPLHTALMPPKTDLKRVRQMLNDHASGKLALDLHVVDAHRRTALHVATGLGMPDIVERLVSLGADVNAQDSQGLTPLHMASGYARPSTVEALLRAAEGLIDMSLRDMQNRTALELAQMCLRNEPPRKFIGLVPNQKHSAYTQVVELLYNFSQRSAAEGDDA</sequence>
<feature type="repeat" description="ANK" evidence="3">
    <location>
        <begin position="109"/>
        <end position="141"/>
    </location>
</feature>
<evidence type="ECO:0000313" key="5">
    <source>
        <dbReference type="Proteomes" id="UP001301350"/>
    </source>
</evidence>
<evidence type="ECO:0000256" key="2">
    <source>
        <dbReference type="ARBA" id="ARBA00023043"/>
    </source>
</evidence>
<proteinExistence type="predicted"/>
<dbReference type="SUPFAM" id="SSF48403">
    <property type="entry name" value="Ankyrin repeat"/>
    <property type="match status" value="1"/>
</dbReference>
<dbReference type="InterPro" id="IPR002110">
    <property type="entry name" value="Ankyrin_rpt"/>
</dbReference>
<evidence type="ECO:0000256" key="3">
    <source>
        <dbReference type="PROSITE-ProRule" id="PRU00023"/>
    </source>
</evidence>
<accession>A0AAV9IP54</accession>
<reference evidence="4 5" key="1">
    <citation type="submission" date="2022-07" db="EMBL/GenBank/DDBJ databases">
        <title>Genome-wide signatures of adaptation to extreme environments.</title>
        <authorList>
            <person name="Cho C.H."/>
            <person name="Yoon H.S."/>
        </authorList>
    </citation>
    <scope>NUCLEOTIDE SEQUENCE [LARGE SCALE GENOMIC DNA]</scope>
    <source>
        <strain evidence="4 5">DBV 063 E5</strain>
    </source>
</reference>
<keyword evidence="5" id="KW-1185">Reference proteome</keyword>
<dbReference type="PROSITE" id="PS50297">
    <property type="entry name" value="ANK_REP_REGION"/>
    <property type="match status" value="1"/>
</dbReference>
<dbReference type="Pfam" id="PF13637">
    <property type="entry name" value="Ank_4"/>
    <property type="match status" value="1"/>
</dbReference>
<dbReference type="PANTHER" id="PTHR24173:SF74">
    <property type="entry name" value="ANKYRIN REPEAT DOMAIN-CONTAINING PROTEIN 16"/>
    <property type="match status" value="1"/>
</dbReference>
<dbReference type="PROSITE" id="PS50088">
    <property type="entry name" value="ANK_REPEAT"/>
    <property type="match status" value="1"/>
</dbReference>
<keyword evidence="2 3" id="KW-0040">ANK repeat</keyword>
<evidence type="ECO:0000313" key="4">
    <source>
        <dbReference type="EMBL" id="KAK4534037.1"/>
    </source>
</evidence>
<comment type="caution">
    <text evidence="4">The sequence shown here is derived from an EMBL/GenBank/DDBJ whole genome shotgun (WGS) entry which is preliminary data.</text>
</comment>
<gene>
    <name evidence="4" type="ORF">CDCA_CDCA01G0062</name>
</gene>
<keyword evidence="1" id="KW-0677">Repeat</keyword>
<dbReference type="InterPro" id="IPR036770">
    <property type="entry name" value="Ankyrin_rpt-contain_sf"/>
</dbReference>
<dbReference type="Proteomes" id="UP001301350">
    <property type="component" value="Unassembled WGS sequence"/>
</dbReference>
<protein>
    <submittedName>
        <fullName evidence="4">Uncharacterized protein</fullName>
    </submittedName>
</protein>
<organism evidence="4 5">
    <name type="scientific">Cyanidium caldarium</name>
    <name type="common">Red alga</name>
    <dbReference type="NCBI Taxonomy" id="2771"/>
    <lineage>
        <taxon>Eukaryota</taxon>
        <taxon>Rhodophyta</taxon>
        <taxon>Bangiophyceae</taxon>
        <taxon>Cyanidiales</taxon>
        <taxon>Cyanidiaceae</taxon>
        <taxon>Cyanidium</taxon>
    </lineage>
</organism>
<name>A0AAV9IP54_CYACA</name>
<dbReference type="Gene3D" id="1.25.40.20">
    <property type="entry name" value="Ankyrin repeat-containing domain"/>
    <property type="match status" value="1"/>
</dbReference>
<dbReference type="PANTHER" id="PTHR24173">
    <property type="entry name" value="ANKYRIN REPEAT CONTAINING"/>
    <property type="match status" value="1"/>
</dbReference>
<dbReference type="AlphaFoldDB" id="A0AAV9IP54"/>
<dbReference type="EMBL" id="JANCYW010000001">
    <property type="protein sequence ID" value="KAK4534037.1"/>
    <property type="molecule type" value="Genomic_DNA"/>
</dbReference>